<keyword evidence="8" id="KW-1185">Reference proteome</keyword>
<dbReference type="AlphaFoldDB" id="A0A1W2TL96"/>
<evidence type="ECO:0000256" key="5">
    <source>
        <dbReference type="ARBA" id="ARBA00023128"/>
    </source>
</evidence>
<evidence type="ECO:0000256" key="4">
    <source>
        <dbReference type="ARBA" id="ARBA00022824"/>
    </source>
</evidence>
<evidence type="ECO:0008006" key="9">
    <source>
        <dbReference type="Google" id="ProtNLM"/>
    </source>
</evidence>
<evidence type="ECO:0000256" key="3">
    <source>
        <dbReference type="ARBA" id="ARBA00004370"/>
    </source>
</evidence>
<evidence type="ECO:0000313" key="7">
    <source>
        <dbReference type="EMBL" id="GAP89062.2"/>
    </source>
</evidence>
<comment type="subcellular location">
    <subcellularLocation>
        <location evidence="2">Endoplasmic reticulum</location>
    </subcellularLocation>
    <subcellularLocation>
        <location evidence="3">Membrane</location>
    </subcellularLocation>
    <subcellularLocation>
        <location evidence="1">Mitochondrion</location>
    </subcellularLocation>
</comment>
<dbReference type="InterPro" id="IPR052374">
    <property type="entry name" value="SERAC1"/>
</dbReference>
<dbReference type="Proteomes" id="UP000054516">
    <property type="component" value="Unassembled WGS sequence"/>
</dbReference>
<name>A0A1W2TL96_ROSNE</name>
<evidence type="ECO:0000256" key="2">
    <source>
        <dbReference type="ARBA" id="ARBA00004240"/>
    </source>
</evidence>
<evidence type="ECO:0000313" key="8">
    <source>
        <dbReference type="Proteomes" id="UP000054516"/>
    </source>
</evidence>
<sequence length="284" mass="32235">MSAPHRASRNTTARRPYVKCFLDKAYSRIIYHPRNKGHDVDFLFIHDAVIDPGEAWQCYSSAEIWPALLKEEFPTARVLIYQYKRNWIKTLDDIVNPEHLHKVSTDLFMFLSKKDIKSSVPLIVFAHGFGGLLYEQALVDSENQDHSGMLHERTNTAFLFGTPHFGAGIAEWAIIMAQLHGFPCAKTAQGQDWSALEHHITKIETMQRRLRQVLQKADSKPKITACFSTLGAPGLSPEWAALPEYLPIAVDRAHSSMTMFHPKEQAFKAIMLILKTTVSQALQH</sequence>
<keyword evidence="4" id="KW-0256">Endoplasmic reticulum</keyword>
<organism evidence="7">
    <name type="scientific">Rosellinia necatrix</name>
    <name type="common">White root-rot fungus</name>
    <dbReference type="NCBI Taxonomy" id="77044"/>
    <lineage>
        <taxon>Eukaryota</taxon>
        <taxon>Fungi</taxon>
        <taxon>Dikarya</taxon>
        <taxon>Ascomycota</taxon>
        <taxon>Pezizomycotina</taxon>
        <taxon>Sordariomycetes</taxon>
        <taxon>Xylariomycetidae</taxon>
        <taxon>Xylariales</taxon>
        <taxon>Xylariaceae</taxon>
        <taxon>Rosellinia</taxon>
    </lineage>
</organism>
<reference evidence="7" key="1">
    <citation type="submission" date="2016-03" db="EMBL/GenBank/DDBJ databases">
        <title>Draft genome sequence of Rosellinia necatrix.</title>
        <authorList>
            <person name="Kanematsu S."/>
        </authorList>
    </citation>
    <scope>NUCLEOTIDE SEQUENCE [LARGE SCALE GENOMIC DNA]</scope>
    <source>
        <strain evidence="7">W97</strain>
    </source>
</reference>
<keyword evidence="6" id="KW-0472">Membrane</keyword>
<dbReference type="GO" id="GO:0005783">
    <property type="term" value="C:endoplasmic reticulum"/>
    <property type="evidence" value="ECO:0007669"/>
    <property type="project" value="UniProtKB-SubCell"/>
</dbReference>
<dbReference type="GO" id="GO:0005739">
    <property type="term" value="C:mitochondrion"/>
    <property type="evidence" value="ECO:0007669"/>
    <property type="project" value="UniProtKB-SubCell"/>
</dbReference>
<dbReference type="GO" id="GO:0016020">
    <property type="term" value="C:membrane"/>
    <property type="evidence" value="ECO:0007669"/>
    <property type="project" value="UniProtKB-SubCell"/>
</dbReference>
<evidence type="ECO:0000256" key="1">
    <source>
        <dbReference type="ARBA" id="ARBA00004173"/>
    </source>
</evidence>
<protein>
    <recommendedName>
        <fullName evidence="9">DUF676 domain-containing protein</fullName>
    </recommendedName>
</protein>
<gene>
    <name evidence="7" type="ORF">SAMD00023353_3401510</name>
</gene>
<dbReference type="EMBL" id="DF977479">
    <property type="protein sequence ID" value="GAP89062.2"/>
    <property type="molecule type" value="Genomic_DNA"/>
</dbReference>
<accession>A0A1W2TL96</accession>
<evidence type="ECO:0000256" key="6">
    <source>
        <dbReference type="ARBA" id="ARBA00023136"/>
    </source>
</evidence>
<dbReference type="PANTHER" id="PTHR48182">
    <property type="entry name" value="PROTEIN SERAC1"/>
    <property type="match status" value="1"/>
</dbReference>
<keyword evidence="5" id="KW-0496">Mitochondrion</keyword>
<dbReference type="PANTHER" id="PTHR48182:SF2">
    <property type="entry name" value="PROTEIN SERAC1"/>
    <property type="match status" value="1"/>
</dbReference>
<dbReference type="OrthoDB" id="427518at2759"/>
<proteinExistence type="predicted"/>